<sequence>MEGEALASPFYFTGFIPVFSSPDPKIGQTQKATYSFSLVSALGTQQQHNPTARMAVDQMFNDPNHH</sequence>
<comment type="caution">
    <text evidence="1">The sequence shown here is derived from an EMBL/GenBank/DDBJ whole genome shotgun (WGS) entry which is preliminary data.</text>
</comment>
<keyword evidence="2" id="KW-1185">Reference proteome</keyword>
<dbReference type="EMBL" id="VNIK02000009">
    <property type="protein sequence ID" value="KAB5486495.1"/>
    <property type="molecule type" value="Genomic_DNA"/>
</dbReference>
<evidence type="ECO:0000313" key="1">
    <source>
        <dbReference type="EMBL" id="KAB5486495.1"/>
    </source>
</evidence>
<dbReference type="OrthoDB" id="9878003at2"/>
<dbReference type="Proteomes" id="UP000319204">
    <property type="component" value="Unassembled WGS sequence"/>
</dbReference>
<evidence type="ECO:0000313" key="2">
    <source>
        <dbReference type="Proteomes" id="UP000319204"/>
    </source>
</evidence>
<dbReference type="RefSeq" id="WP_151890979.1">
    <property type="nucleotide sequence ID" value="NZ_VNIK02000009.1"/>
</dbReference>
<reference evidence="1" key="1">
    <citation type="submission" date="2019-10" db="EMBL/GenBank/DDBJ databases">
        <title>Muricauda hadale sp. nov., a piezophilic bacterium isolated from hadopelagic water of the Mariana Trench.</title>
        <authorList>
            <person name="Wei Y."/>
        </authorList>
    </citation>
    <scope>NUCLEOTIDE SEQUENCE [LARGE SCALE GENOMIC DNA]</scope>
    <source>
        <strain evidence="1">MT-229</strain>
    </source>
</reference>
<name>A0A5N5IN64_9FLAO</name>
<proteinExistence type="predicted"/>
<gene>
    <name evidence="1" type="ORF">FOT42_012975</name>
</gene>
<accession>A0A5N5IN64</accession>
<organism evidence="1 2">
    <name type="scientific">Flagellimonas hadalis</name>
    <dbReference type="NCBI Taxonomy" id="2597517"/>
    <lineage>
        <taxon>Bacteria</taxon>
        <taxon>Pseudomonadati</taxon>
        <taxon>Bacteroidota</taxon>
        <taxon>Flavobacteriia</taxon>
        <taxon>Flavobacteriales</taxon>
        <taxon>Flavobacteriaceae</taxon>
        <taxon>Flagellimonas</taxon>
    </lineage>
</organism>
<dbReference type="AlphaFoldDB" id="A0A5N5IN64"/>
<protein>
    <submittedName>
        <fullName evidence="1">Uncharacterized protein</fullName>
    </submittedName>
</protein>